<feature type="transmembrane region" description="Helical" evidence="1">
    <location>
        <begin position="111"/>
        <end position="131"/>
    </location>
</feature>
<dbReference type="InterPro" id="IPR025517">
    <property type="entry name" value="DUF4405"/>
</dbReference>
<dbReference type="InterPro" id="IPR016174">
    <property type="entry name" value="Di-haem_cyt_TM"/>
</dbReference>
<dbReference type="SUPFAM" id="SSF81342">
    <property type="entry name" value="Transmembrane di-heme cytochromes"/>
    <property type="match status" value="1"/>
</dbReference>
<dbReference type="GeneID" id="90531979"/>
<proteinExistence type="predicted"/>
<comment type="caution">
    <text evidence="3">The sequence shown here is derived from an EMBL/GenBank/DDBJ whole genome shotgun (WGS) entry which is preliminary data.</text>
</comment>
<protein>
    <submittedName>
        <fullName evidence="3">DUF4405 domain-containing protein</fullName>
    </submittedName>
</protein>
<reference evidence="3 4" key="1">
    <citation type="submission" date="2022-06" db="EMBL/GenBank/DDBJ databases">
        <title>Isolation of gut microbiota from human fecal samples.</title>
        <authorList>
            <person name="Pamer E.G."/>
            <person name="Barat B."/>
            <person name="Waligurski E."/>
            <person name="Medina S."/>
            <person name="Paddock L."/>
            <person name="Mostad J."/>
        </authorList>
    </citation>
    <scope>NUCLEOTIDE SEQUENCE [LARGE SCALE GENOMIC DNA]</scope>
    <source>
        <strain evidence="3 4">DFI.9.73</strain>
    </source>
</reference>
<feature type="transmembrane region" description="Helical" evidence="1">
    <location>
        <begin position="34"/>
        <end position="50"/>
    </location>
</feature>
<dbReference type="RefSeq" id="WP_066862697.1">
    <property type="nucleotide sequence ID" value="NZ_CABKVV010000013.1"/>
</dbReference>
<keyword evidence="1" id="KW-1133">Transmembrane helix</keyword>
<dbReference type="EMBL" id="JANFZH010000014">
    <property type="protein sequence ID" value="MCQ4839738.1"/>
    <property type="molecule type" value="Genomic_DNA"/>
</dbReference>
<feature type="transmembrane region" description="Helical" evidence="1">
    <location>
        <begin position="195"/>
        <end position="216"/>
    </location>
</feature>
<evidence type="ECO:0000256" key="1">
    <source>
        <dbReference type="SAM" id="Phobius"/>
    </source>
</evidence>
<dbReference type="Proteomes" id="UP001524473">
    <property type="component" value="Unassembled WGS sequence"/>
</dbReference>
<evidence type="ECO:0000259" key="2">
    <source>
        <dbReference type="Pfam" id="PF14358"/>
    </source>
</evidence>
<sequence>MRPKVILKIVLDVLMTLALLFLMGYQFWGEAPHEWVGAGMFVLFLIHHLLNGSWHKNLLHGKYTPMRALMLGIDTLVLITMLLQMYSGIVMSRHVFSFLRIEGGMMLARRLHILGAYWGFALMSLHLGLHWSMLMGMAKKRFGLVKPSKGRAIVLFLAGLVIAAYGLAVFLLRELPSYMLLQNEFVFLDYDEPKLLFYLDYLAMMGLFVFIAHYLTKALKKLSAPKARRKAK</sequence>
<keyword evidence="1" id="KW-0472">Membrane</keyword>
<dbReference type="Pfam" id="PF14358">
    <property type="entry name" value="DUF4405"/>
    <property type="match status" value="1"/>
</dbReference>
<feature type="transmembrane region" description="Helical" evidence="1">
    <location>
        <begin position="152"/>
        <end position="172"/>
    </location>
</feature>
<feature type="transmembrane region" description="Helical" evidence="1">
    <location>
        <begin position="71"/>
        <end position="91"/>
    </location>
</feature>
<feature type="transmembrane region" description="Helical" evidence="1">
    <location>
        <begin position="9"/>
        <end position="28"/>
    </location>
</feature>
<accession>A0ABT1RYI7</accession>
<keyword evidence="1" id="KW-0812">Transmembrane</keyword>
<name>A0ABT1RYI7_9FIRM</name>
<organism evidence="3 4">
    <name type="scientific">Neglectibacter timonensis</name>
    <dbReference type="NCBI Taxonomy" id="1776382"/>
    <lineage>
        <taxon>Bacteria</taxon>
        <taxon>Bacillati</taxon>
        <taxon>Bacillota</taxon>
        <taxon>Clostridia</taxon>
        <taxon>Eubacteriales</taxon>
        <taxon>Oscillospiraceae</taxon>
        <taxon>Neglectibacter</taxon>
    </lineage>
</organism>
<keyword evidence="4" id="KW-1185">Reference proteome</keyword>
<evidence type="ECO:0000313" key="3">
    <source>
        <dbReference type="EMBL" id="MCQ4839738.1"/>
    </source>
</evidence>
<evidence type="ECO:0000313" key="4">
    <source>
        <dbReference type="Proteomes" id="UP001524473"/>
    </source>
</evidence>
<feature type="domain" description="Flavinylation-associated cytochrome" evidence="2">
    <location>
        <begin position="73"/>
        <end position="131"/>
    </location>
</feature>
<gene>
    <name evidence="3" type="ORF">NE695_07405</name>
</gene>